<dbReference type="EMBL" id="CASHTH010001905">
    <property type="protein sequence ID" value="CAI8021560.1"/>
    <property type="molecule type" value="Genomic_DNA"/>
</dbReference>
<sequence length="355" mass="39040">MAVFASVVVLDETLSYVQRKVSDGGIFRLSPTDGLKKRPATLSPIHASDLLVGDSESCHFKKFGVNVGSEEVKWLLSGLERVFLYHKEKFIRKPFLAPISTCIGNIVSNLSLLLGGPLDGEGHPIAPCTVQSLAELRFAIADPIVLMICAFWGYKLHHEETVKGSCSTSDQSPSHTSRSVSGSSIANYSIYTIRKGEAVVAVLMAAKLTYNKKFQHALGQLLGYYIKFLTDEEKPPLCFVLSEKDVQFLCFPYSLSREMKTRVVSVVDCLVLPELPFIDESRHGLVNQHLLSLMLLLSSNEVDLYKDYTMILLRDATEKDSLKTHIQGGRGTQEDESGETSEGSGEKMEGTGAGI</sequence>
<proteinExistence type="predicted"/>
<evidence type="ECO:0000256" key="1">
    <source>
        <dbReference type="SAM" id="MobiDB-lite"/>
    </source>
</evidence>
<evidence type="ECO:0000313" key="3">
    <source>
        <dbReference type="Proteomes" id="UP001174909"/>
    </source>
</evidence>
<evidence type="ECO:0000313" key="2">
    <source>
        <dbReference type="EMBL" id="CAI8021560.1"/>
    </source>
</evidence>
<dbReference type="AlphaFoldDB" id="A0AA35S177"/>
<reference evidence="2" key="1">
    <citation type="submission" date="2023-03" db="EMBL/GenBank/DDBJ databases">
        <authorList>
            <person name="Steffen K."/>
            <person name="Cardenas P."/>
        </authorList>
    </citation>
    <scope>NUCLEOTIDE SEQUENCE</scope>
</reference>
<gene>
    <name evidence="2" type="ORF">GBAR_LOCUS12770</name>
</gene>
<feature type="region of interest" description="Disordered" evidence="1">
    <location>
        <begin position="323"/>
        <end position="355"/>
    </location>
</feature>
<dbReference type="Proteomes" id="UP001174909">
    <property type="component" value="Unassembled WGS sequence"/>
</dbReference>
<keyword evidence="3" id="KW-1185">Reference proteome</keyword>
<protein>
    <submittedName>
        <fullName evidence="2">Uncharacterized protein</fullName>
    </submittedName>
</protein>
<organism evidence="2 3">
    <name type="scientific">Geodia barretti</name>
    <name type="common">Barrett's horny sponge</name>
    <dbReference type="NCBI Taxonomy" id="519541"/>
    <lineage>
        <taxon>Eukaryota</taxon>
        <taxon>Metazoa</taxon>
        <taxon>Porifera</taxon>
        <taxon>Demospongiae</taxon>
        <taxon>Heteroscleromorpha</taxon>
        <taxon>Tetractinellida</taxon>
        <taxon>Astrophorina</taxon>
        <taxon>Geodiidae</taxon>
        <taxon>Geodia</taxon>
    </lineage>
</organism>
<name>A0AA35S177_GEOBA</name>
<accession>A0AA35S177</accession>
<comment type="caution">
    <text evidence="2">The sequence shown here is derived from an EMBL/GenBank/DDBJ whole genome shotgun (WGS) entry which is preliminary data.</text>
</comment>